<accession>A0ACC1JF79</accession>
<keyword evidence="2" id="KW-1185">Reference proteome</keyword>
<gene>
    <name evidence="1" type="ORF">FBU59_001121</name>
</gene>
<reference evidence="1" key="1">
    <citation type="submission" date="2022-07" db="EMBL/GenBank/DDBJ databases">
        <title>Phylogenomic reconstructions and comparative analyses of Kickxellomycotina fungi.</title>
        <authorList>
            <person name="Reynolds N.K."/>
            <person name="Stajich J.E."/>
            <person name="Barry K."/>
            <person name="Grigoriev I.V."/>
            <person name="Crous P."/>
            <person name="Smith M.E."/>
        </authorList>
    </citation>
    <scope>NUCLEOTIDE SEQUENCE</scope>
    <source>
        <strain evidence="1">NRRL 5244</strain>
    </source>
</reference>
<proteinExistence type="predicted"/>
<dbReference type="Proteomes" id="UP001150603">
    <property type="component" value="Unassembled WGS sequence"/>
</dbReference>
<comment type="caution">
    <text evidence="1">The sequence shown here is derived from an EMBL/GenBank/DDBJ whole genome shotgun (WGS) entry which is preliminary data.</text>
</comment>
<sequence>MPPSFDSGDKAINAPIYSVQLGGQMPLCRHTTPFATPSATWTAGQSVTVKFNPSIAAHSGGHCEFSISYDNGNTFAVIHQELRYCFLGSKPSGLTNTASVLTYTFNLPANLPSSDKAVFSWTWINASGNRELYMNCADVAIKGGSSSSYTGKQMTLANYPGYPTIPEFNGNYDTGIDVYSSAKNITISPAGGSSGSNNGSNGGGTPATTTTAASYSTTGSATATASTPIGHTPSISTPAYSSAAPVSSAPATNPKPTQTANASQGGNNGGGSCTEGAMQCSANKSGFQYCIGGQWSQTYTCGSGTVCKGEGSSVYCGWA</sequence>
<protein>
    <submittedName>
        <fullName evidence="1">Uncharacterized protein</fullName>
    </submittedName>
</protein>
<evidence type="ECO:0000313" key="2">
    <source>
        <dbReference type="Proteomes" id="UP001150603"/>
    </source>
</evidence>
<evidence type="ECO:0000313" key="1">
    <source>
        <dbReference type="EMBL" id="KAJ1949490.1"/>
    </source>
</evidence>
<name>A0ACC1JF79_9FUNG</name>
<organism evidence="1 2">
    <name type="scientific">Linderina macrospora</name>
    <dbReference type="NCBI Taxonomy" id="4868"/>
    <lineage>
        <taxon>Eukaryota</taxon>
        <taxon>Fungi</taxon>
        <taxon>Fungi incertae sedis</taxon>
        <taxon>Zoopagomycota</taxon>
        <taxon>Kickxellomycotina</taxon>
        <taxon>Kickxellomycetes</taxon>
        <taxon>Kickxellales</taxon>
        <taxon>Kickxellaceae</taxon>
        <taxon>Linderina</taxon>
    </lineage>
</organism>
<dbReference type="EMBL" id="JANBPW010000443">
    <property type="protein sequence ID" value="KAJ1949490.1"/>
    <property type="molecule type" value="Genomic_DNA"/>
</dbReference>